<dbReference type="AlphaFoldDB" id="A0A5N5T750"/>
<keyword evidence="1" id="KW-0646">Protease inhibitor</keyword>
<name>A0A5N5T750_9CRUS</name>
<evidence type="ECO:0000256" key="3">
    <source>
        <dbReference type="ARBA" id="ARBA00023157"/>
    </source>
</evidence>
<accession>A0A5N5T750</accession>
<dbReference type="SMART" id="SM00131">
    <property type="entry name" value="KU"/>
    <property type="match status" value="1"/>
</dbReference>
<dbReference type="GO" id="GO:0004867">
    <property type="term" value="F:serine-type endopeptidase inhibitor activity"/>
    <property type="evidence" value="ECO:0007669"/>
    <property type="project" value="UniProtKB-KW"/>
</dbReference>
<evidence type="ECO:0000256" key="2">
    <source>
        <dbReference type="ARBA" id="ARBA00022900"/>
    </source>
</evidence>
<dbReference type="InterPro" id="IPR020901">
    <property type="entry name" value="Prtase_inh_Kunz-CS"/>
</dbReference>
<protein>
    <submittedName>
        <fullName evidence="5">Kunitz-type U1-aranetoxin-Av1a</fullName>
    </submittedName>
</protein>
<comment type="caution">
    <text evidence="5">The sequence shown here is derived from an EMBL/GenBank/DDBJ whole genome shotgun (WGS) entry which is preliminary data.</text>
</comment>
<evidence type="ECO:0000259" key="4">
    <source>
        <dbReference type="PROSITE" id="PS50279"/>
    </source>
</evidence>
<dbReference type="EMBL" id="SEYY01007420">
    <property type="protein sequence ID" value="KAB7502483.1"/>
    <property type="molecule type" value="Genomic_DNA"/>
</dbReference>
<reference evidence="5 6" key="1">
    <citation type="journal article" date="2019" name="PLoS Biol.">
        <title>Sex chromosomes control vertical transmission of feminizing Wolbachia symbionts in an isopod.</title>
        <authorList>
            <person name="Becking T."/>
            <person name="Chebbi M.A."/>
            <person name="Giraud I."/>
            <person name="Moumen B."/>
            <person name="Laverre T."/>
            <person name="Caubet Y."/>
            <person name="Peccoud J."/>
            <person name="Gilbert C."/>
            <person name="Cordaux R."/>
        </authorList>
    </citation>
    <scope>NUCLEOTIDE SEQUENCE [LARGE SCALE GENOMIC DNA]</scope>
    <source>
        <strain evidence="5">ANa2</strain>
        <tissue evidence="5">Whole body excluding digestive tract and cuticle</tissue>
    </source>
</reference>
<dbReference type="PRINTS" id="PR00759">
    <property type="entry name" value="BASICPTASE"/>
</dbReference>
<dbReference type="InterPro" id="IPR002223">
    <property type="entry name" value="Kunitz_BPTI"/>
</dbReference>
<dbReference type="InterPro" id="IPR050098">
    <property type="entry name" value="TFPI/VKTCI-like"/>
</dbReference>
<evidence type="ECO:0000313" key="6">
    <source>
        <dbReference type="Proteomes" id="UP000326759"/>
    </source>
</evidence>
<dbReference type="SUPFAM" id="SSF57362">
    <property type="entry name" value="BPTI-like"/>
    <property type="match status" value="1"/>
</dbReference>
<dbReference type="OrthoDB" id="4473401at2759"/>
<keyword evidence="3" id="KW-1015">Disulfide bond</keyword>
<dbReference type="Proteomes" id="UP000326759">
    <property type="component" value="Unassembled WGS sequence"/>
</dbReference>
<dbReference type="PANTHER" id="PTHR10083">
    <property type="entry name" value="KUNITZ-TYPE PROTEASE INHIBITOR-RELATED"/>
    <property type="match status" value="1"/>
</dbReference>
<dbReference type="CDD" id="cd00109">
    <property type="entry name" value="Kunitz-type"/>
    <property type="match status" value="1"/>
</dbReference>
<dbReference type="Pfam" id="PF00014">
    <property type="entry name" value="Kunitz_BPTI"/>
    <property type="match status" value="1"/>
</dbReference>
<dbReference type="InterPro" id="IPR036880">
    <property type="entry name" value="Kunitz_BPTI_sf"/>
</dbReference>
<dbReference type="PROSITE" id="PS50279">
    <property type="entry name" value="BPTI_KUNITZ_2"/>
    <property type="match status" value="1"/>
</dbReference>
<dbReference type="GO" id="GO:0005615">
    <property type="term" value="C:extracellular space"/>
    <property type="evidence" value="ECO:0007669"/>
    <property type="project" value="TreeGrafter"/>
</dbReference>
<feature type="domain" description="BPTI/Kunitz inhibitor" evidence="4">
    <location>
        <begin position="20"/>
        <end position="70"/>
    </location>
</feature>
<sequence length="70" mass="8314">MQKTTEIILVKSVWEPYSSCLQPIVRGGCKLHLKRYGWVKAEKKCREFNYSGCGGNRNRFLRKYECRQKL</sequence>
<keyword evidence="6" id="KW-1185">Reference proteome</keyword>
<dbReference type="PROSITE" id="PS00280">
    <property type="entry name" value="BPTI_KUNITZ_1"/>
    <property type="match status" value="1"/>
</dbReference>
<organism evidence="5 6">
    <name type="scientific">Armadillidium nasatum</name>
    <dbReference type="NCBI Taxonomy" id="96803"/>
    <lineage>
        <taxon>Eukaryota</taxon>
        <taxon>Metazoa</taxon>
        <taxon>Ecdysozoa</taxon>
        <taxon>Arthropoda</taxon>
        <taxon>Crustacea</taxon>
        <taxon>Multicrustacea</taxon>
        <taxon>Malacostraca</taxon>
        <taxon>Eumalacostraca</taxon>
        <taxon>Peracarida</taxon>
        <taxon>Isopoda</taxon>
        <taxon>Oniscidea</taxon>
        <taxon>Crinocheta</taxon>
        <taxon>Armadillidiidae</taxon>
        <taxon>Armadillidium</taxon>
    </lineage>
</organism>
<dbReference type="Gene3D" id="4.10.410.10">
    <property type="entry name" value="Pancreatic trypsin inhibitor Kunitz domain"/>
    <property type="match status" value="1"/>
</dbReference>
<gene>
    <name evidence="5" type="primary">VKT1_1</name>
    <name evidence="5" type="ORF">Anas_13134</name>
</gene>
<evidence type="ECO:0000313" key="5">
    <source>
        <dbReference type="EMBL" id="KAB7502483.1"/>
    </source>
</evidence>
<evidence type="ECO:0000256" key="1">
    <source>
        <dbReference type="ARBA" id="ARBA00022690"/>
    </source>
</evidence>
<dbReference type="PANTHER" id="PTHR10083:SF374">
    <property type="entry name" value="BPTI_KUNITZ INHIBITOR DOMAIN-CONTAINING PROTEIN"/>
    <property type="match status" value="1"/>
</dbReference>
<proteinExistence type="predicted"/>
<keyword evidence="2" id="KW-0722">Serine protease inhibitor</keyword>